<evidence type="ECO:0000256" key="1">
    <source>
        <dbReference type="SAM" id="MobiDB-lite"/>
    </source>
</evidence>
<feature type="compositionally biased region" description="Pro residues" evidence="1">
    <location>
        <begin position="43"/>
        <end position="52"/>
    </location>
</feature>
<feature type="region of interest" description="Disordered" evidence="1">
    <location>
        <begin position="17"/>
        <end position="93"/>
    </location>
</feature>
<accession>A0A8H5FPA7</accession>
<organism evidence="2 3">
    <name type="scientific">Tetrapyrgos nigripes</name>
    <dbReference type="NCBI Taxonomy" id="182062"/>
    <lineage>
        <taxon>Eukaryota</taxon>
        <taxon>Fungi</taxon>
        <taxon>Dikarya</taxon>
        <taxon>Basidiomycota</taxon>
        <taxon>Agaricomycotina</taxon>
        <taxon>Agaricomycetes</taxon>
        <taxon>Agaricomycetidae</taxon>
        <taxon>Agaricales</taxon>
        <taxon>Marasmiineae</taxon>
        <taxon>Marasmiaceae</taxon>
        <taxon>Tetrapyrgos</taxon>
    </lineage>
</organism>
<dbReference type="AlphaFoldDB" id="A0A8H5FPA7"/>
<dbReference type="EMBL" id="JAACJM010000129">
    <property type="protein sequence ID" value="KAF5344141.1"/>
    <property type="molecule type" value="Genomic_DNA"/>
</dbReference>
<gene>
    <name evidence="2" type="ORF">D9758_008823</name>
</gene>
<reference evidence="2 3" key="1">
    <citation type="journal article" date="2020" name="ISME J.">
        <title>Uncovering the hidden diversity of litter-decomposition mechanisms in mushroom-forming fungi.</title>
        <authorList>
            <person name="Floudas D."/>
            <person name="Bentzer J."/>
            <person name="Ahren D."/>
            <person name="Johansson T."/>
            <person name="Persson P."/>
            <person name="Tunlid A."/>
        </authorList>
    </citation>
    <scope>NUCLEOTIDE SEQUENCE [LARGE SCALE GENOMIC DNA]</scope>
    <source>
        <strain evidence="2 3">CBS 291.85</strain>
    </source>
</reference>
<protein>
    <submittedName>
        <fullName evidence="2">Uncharacterized protein</fullName>
    </submittedName>
</protein>
<name>A0A8H5FPA7_9AGAR</name>
<keyword evidence="3" id="KW-1185">Reference proteome</keyword>
<evidence type="ECO:0000313" key="2">
    <source>
        <dbReference type="EMBL" id="KAF5344141.1"/>
    </source>
</evidence>
<proteinExistence type="predicted"/>
<evidence type="ECO:0000313" key="3">
    <source>
        <dbReference type="Proteomes" id="UP000559256"/>
    </source>
</evidence>
<dbReference type="Proteomes" id="UP000559256">
    <property type="component" value="Unassembled WGS sequence"/>
</dbReference>
<sequence>MEAARRTTPFTVTPFVSEYSKHSSPGPEPFKTMPAIGTVPSLPFVPPPPIPPPDKKHDPPPAFVAGTSDLGRHGSMYKPRRSEESLPPTEYGYGVGMSRDEWVQYEAKLKS</sequence>
<comment type="caution">
    <text evidence="2">The sequence shown here is derived from an EMBL/GenBank/DDBJ whole genome shotgun (WGS) entry which is preliminary data.</text>
</comment>
<dbReference type="OrthoDB" id="3070194at2759"/>